<sequence>MDKTLSNALRRKSELERELEEINIFIRLHSKFSAIQSPLVMSDSVDAVIIKGNASTSPAEESSARKRGRPADFVELMKAVLMEAGRPLSRPDFVVELERRGVEIPSEDKPRYLGTILWRNRRIFRNLLNHGYWLASIPYPPAGYDPATDTEAQRVLDMEGAIIEPPPSEDGANYAAVGDDDDDR</sequence>
<evidence type="ECO:0000313" key="3">
    <source>
        <dbReference type="Proteomes" id="UP001139104"/>
    </source>
</evidence>
<evidence type="ECO:0000313" key="2">
    <source>
        <dbReference type="EMBL" id="MCI4684606.1"/>
    </source>
</evidence>
<proteinExistence type="predicted"/>
<feature type="region of interest" description="Disordered" evidence="1">
    <location>
        <begin position="160"/>
        <end position="184"/>
    </location>
</feature>
<name>A0ABS9ZB12_9HYPH</name>
<dbReference type="Proteomes" id="UP001139104">
    <property type="component" value="Unassembled WGS sequence"/>
</dbReference>
<reference evidence="2" key="1">
    <citation type="journal article" date="2022" name="ISME J.">
        <title>Identification of active gaseous-alkane degraders at natural gas seeps.</title>
        <authorList>
            <person name="Farhan Ul Haque M."/>
            <person name="Hernandez M."/>
            <person name="Crombie A.T."/>
            <person name="Murrell J.C."/>
        </authorList>
    </citation>
    <scope>NUCLEOTIDE SEQUENCE</scope>
    <source>
        <strain evidence="2">PC2</strain>
    </source>
</reference>
<keyword evidence="3" id="KW-1185">Reference proteome</keyword>
<evidence type="ECO:0008006" key="4">
    <source>
        <dbReference type="Google" id="ProtNLM"/>
    </source>
</evidence>
<protein>
    <recommendedName>
        <fullName evidence="4">HTH HARE-type domain-containing protein</fullName>
    </recommendedName>
</protein>
<gene>
    <name evidence="2" type="ORF">K2U94_17835</name>
</gene>
<dbReference type="EMBL" id="JAIVFP010000001">
    <property type="protein sequence ID" value="MCI4684606.1"/>
    <property type="molecule type" value="Genomic_DNA"/>
</dbReference>
<accession>A0ABS9ZB12</accession>
<organism evidence="2 3">
    <name type="scientific">Candidatus Rhodoblastus alkanivorans</name>
    <dbReference type="NCBI Taxonomy" id="2954117"/>
    <lineage>
        <taxon>Bacteria</taxon>
        <taxon>Pseudomonadati</taxon>
        <taxon>Pseudomonadota</taxon>
        <taxon>Alphaproteobacteria</taxon>
        <taxon>Hyphomicrobiales</taxon>
        <taxon>Rhodoblastaceae</taxon>
        <taxon>Rhodoblastus</taxon>
    </lineage>
</organism>
<dbReference type="RefSeq" id="WP_243068497.1">
    <property type="nucleotide sequence ID" value="NZ_JAIVFK010000001.1"/>
</dbReference>
<evidence type="ECO:0000256" key="1">
    <source>
        <dbReference type="SAM" id="MobiDB-lite"/>
    </source>
</evidence>
<comment type="caution">
    <text evidence="2">The sequence shown here is derived from an EMBL/GenBank/DDBJ whole genome shotgun (WGS) entry which is preliminary data.</text>
</comment>